<evidence type="ECO:0000313" key="4">
    <source>
        <dbReference type="Proteomes" id="UP000309038"/>
    </source>
</evidence>
<sequence>MATTTLPDIIPPSDPARCRTLVLCFDGTGDQFDADNSNVIQLFTLLQKDDHTQQMVYYQAGIGTYTVPQIATPFMANLSKNVDAAIAWNLDAHVMDGYTFLMQNYQAGDKICIFGFSRGAYTARSLAGMVHKVGLLPSCNHQQVPFAYKMFTRTDETGWRQSVAFKKAFSVDVDIEFVGVWDTVCSVGLIPRRLPFVSSNTAIRYFRHAVSLDERRAKFKANLYNRPTDEESKLGTQPGDMPVTNASITATATITTTDTYSTSASSTAASSAVNTLHKGSRIPGLTTLDEWVGKGKDGKTGSVKTKKTKKTTLDVDIEVEEEEFDAEEGDRDRKKETDVLEVWFAGCHCDVGGGSVPNNTPHNLARIPLRWMIRQCFLAKTGIRFHTSLFPNVGLDPETLYPDVKPRPQEVYATAELVEDLQNAEAATYLVPTSFSVTKAIAEVESPTPTANRVSSPPMHDRTDSGLTLVDGDVPASHTLTKTTTLRETALLTTSAGAFLTEEHQDLLDSLCPIYDELSLAKVWWILEIIPQLQRYQRPDDTWDEKYECNMGHGREIPRRKARVEADGVVEREKVYVHRSVKVRESAEGMVQMVGRCGEVLAKKGSYKPRATIPEDAEVIYVE</sequence>
<proteinExistence type="predicted"/>
<feature type="region of interest" description="Disordered" evidence="1">
    <location>
        <begin position="446"/>
        <end position="472"/>
    </location>
</feature>
<dbReference type="Pfam" id="PF09994">
    <property type="entry name" value="T6SS_Tle1-like_cat"/>
    <property type="match status" value="1"/>
</dbReference>
<dbReference type="Proteomes" id="UP000309038">
    <property type="component" value="Unassembled WGS sequence"/>
</dbReference>
<evidence type="ECO:0000256" key="1">
    <source>
        <dbReference type="SAM" id="MobiDB-lite"/>
    </source>
</evidence>
<dbReference type="AlphaFoldDB" id="A0A4S4K7G0"/>
<keyword evidence="4" id="KW-1185">Reference proteome</keyword>
<organism evidence="3 4">
    <name type="scientific">Hermanssonia centrifuga</name>
    <dbReference type="NCBI Taxonomy" id="98765"/>
    <lineage>
        <taxon>Eukaryota</taxon>
        <taxon>Fungi</taxon>
        <taxon>Dikarya</taxon>
        <taxon>Basidiomycota</taxon>
        <taxon>Agaricomycotina</taxon>
        <taxon>Agaricomycetes</taxon>
        <taxon>Polyporales</taxon>
        <taxon>Meruliaceae</taxon>
        <taxon>Hermanssonia</taxon>
    </lineage>
</organism>
<evidence type="ECO:0000259" key="2">
    <source>
        <dbReference type="Pfam" id="PF09994"/>
    </source>
</evidence>
<reference evidence="3 4" key="1">
    <citation type="submission" date="2019-02" db="EMBL/GenBank/DDBJ databases">
        <title>Genome sequencing of the rare red list fungi Phlebia centrifuga.</title>
        <authorList>
            <person name="Buettner E."/>
            <person name="Kellner H."/>
        </authorList>
    </citation>
    <scope>NUCLEOTIDE SEQUENCE [LARGE SCALE GENOMIC DNA]</scope>
    <source>
        <strain evidence="3 4">DSM 108282</strain>
    </source>
</reference>
<name>A0A4S4K7G0_9APHY</name>
<comment type="caution">
    <text evidence="3">The sequence shown here is derived from an EMBL/GenBank/DDBJ whole genome shotgun (WGS) entry which is preliminary data.</text>
</comment>
<dbReference type="PANTHER" id="PTHR33840">
    <property type="match status" value="1"/>
</dbReference>
<gene>
    <name evidence="3" type="ORF">EW026_g7550</name>
</gene>
<dbReference type="PANTHER" id="PTHR33840:SF2">
    <property type="entry name" value="TLE1 PHOSPHOLIPASE DOMAIN-CONTAINING PROTEIN"/>
    <property type="match status" value="1"/>
</dbReference>
<feature type="domain" description="T6SS Phospholipase effector Tle1-like catalytic" evidence="2">
    <location>
        <begin position="19"/>
        <end position="375"/>
    </location>
</feature>
<dbReference type="InterPro" id="IPR018712">
    <property type="entry name" value="Tle1-like_cat"/>
</dbReference>
<accession>A0A4S4K7G0</accession>
<protein>
    <recommendedName>
        <fullName evidence="2">T6SS Phospholipase effector Tle1-like catalytic domain-containing protein</fullName>
    </recommendedName>
</protein>
<evidence type="ECO:0000313" key="3">
    <source>
        <dbReference type="EMBL" id="THG93784.1"/>
    </source>
</evidence>
<dbReference type="EMBL" id="SGPJ01000571">
    <property type="protein sequence ID" value="THG93784.1"/>
    <property type="molecule type" value="Genomic_DNA"/>
</dbReference>